<name>A0A1G8LGS7_9CLOT</name>
<feature type="transmembrane region" description="Helical" evidence="8">
    <location>
        <begin position="286"/>
        <end position="303"/>
    </location>
</feature>
<dbReference type="InterPro" id="IPR047057">
    <property type="entry name" value="MerR_fam"/>
</dbReference>
<protein>
    <submittedName>
        <fullName evidence="10">RDD family protein</fullName>
    </submittedName>
</protein>
<feature type="transmembrane region" description="Helical" evidence="8">
    <location>
        <begin position="237"/>
        <end position="255"/>
    </location>
</feature>
<feature type="transmembrane region" description="Helical" evidence="8">
    <location>
        <begin position="186"/>
        <end position="204"/>
    </location>
</feature>
<dbReference type="GO" id="GO:0003700">
    <property type="term" value="F:DNA-binding transcription factor activity"/>
    <property type="evidence" value="ECO:0007669"/>
    <property type="project" value="InterPro"/>
</dbReference>
<proteinExistence type="predicted"/>
<evidence type="ECO:0000256" key="7">
    <source>
        <dbReference type="ARBA" id="ARBA00023163"/>
    </source>
</evidence>
<evidence type="ECO:0000256" key="4">
    <source>
        <dbReference type="ARBA" id="ARBA00023015"/>
    </source>
</evidence>
<evidence type="ECO:0000256" key="3">
    <source>
        <dbReference type="ARBA" id="ARBA00022989"/>
    </source>
</evidence>
<feature type="domain" description="HTH merR-type" evidence="9">
    <location>
        <begin position="1"/>
        <end position="68"/>
    </location>
</feature>
<dbReference type="PROSITE" id="PS50937">
    <property type="entry name" value="HTH_MERR_2"/>
    <property type="match status" value="1"/>
</dbReference>
<dbReference type="GO" id="GO:0016020">
    <property type="term" value="C:membrane"/>
    <property type="evidence" value="ECO:0007669"/>
    <property type="project" value="UniProtKB-SubCell"/>
</dbReference>
<dbReference type="Pfam" id="PF06271">
    <property type="entry name" value="RDD"/>
    <property type="match status" value="1"/>
</dbReference>
<dbReference type="SMART" id="SM00422">
    <property type="entry name" value="HTH_MERR"/>
    <property type="match status" value="1"/>
</dbReference>
<dbReference type="InterPro" id="IPR009061">
    <property type="entry name" value="DNA-bd_dom_put_sf"/>
</dbReference>
<feature type="transmembrane region" description="Helical" evidence="8">
    <location>
        <begin position="156"/>
        <end position="174"/>
    </location>
</feature>
<sequence length="483" mass="56537">MQIKEVEEKTGLERSSIRFYEKEGLIHPRRLENGYREYGEENLEALYKIKLLRSLGATVEEVKEVFSGGTALGSFLTNRGSELQKAIDATSFAEELCQEIIQEDVSLEDLDGEKYLNRLNDKEKSTGRKYYEKIKLPAMDRKECVRRFTARMLDLYVYKLMVMTIRTLIFGQILRNDTILNHTADVVIALILMFFLEPVLLSRFGTTLGKYVMGIELRDESGEYMSYPVLKFRTKGIMVKGMAFFIPVLSWYFMYRSYQLVMQGESLPWEDHSEVYSFRKLRNLELNLFIGVILFYSVMSVFIQRVQTLPPNRGDLTLAEYVENYRYYAKYLNVSYEDYDFDDYGQWVRNKERDPFHLDLIYREIPMFKYYVRDNRLEEVSFEIHVKNKKLPIATYEIEMTLAYLAMVGAQKDVGILDLNPSSEIFGMGPLAQTSGEIQRDGVKVSSEISYEGYENRVGLRPLLPIDDSDIHEFSLRYRMIVP</sequence>
<gene>
    <name evidence="10" type="ORF">SAMN05421804_10376</name>
</gene>
<evidence type="ECO:0000313" key="11">
    <source>
        <dbReference type="Proteomes" id="UP000183255"/>
    </source>
</evidence>
<evidence type="ECO:0000256" key="2">
    <source>
        <dbReference type="ARBA" id="ARBA00022692"/>
    </source>
</evidence>
<dbReference type="Proteomes" id="UP000183255">
    <property type="component" value="Unassembled WGS sequence"/>
</dbReference>
<comment type="subcellular location">
    <subcellularLocation>
        <location evidence="1">Membrane</location>
        <topology evidence="1">Multi-pass membrane protein</topology>
    </subcellularLocation>
</comment>
<dbReference type="Gene3D" id="1.10.1660.10">
    <property type="match status" value="1"/>
</dbReference>
<keyword evidence="7" id="KW-0804">Transcription</keyword>
<dbReference type="CDD" id="cd00592">
    <property type="entry name" value="HTH_MerR-like"/>
    <property type="match status" value="1"/>
</dbReference>
<dbReference type="RefSeq" id="WP_051651557.1">
    <property type="nucleotide sequence ID" value="NZ_FNDZ01000003.1"/>
</dbReference>
<dbReference type="SUPFAM" id="SSF46955">
    <property type="entry name" value="Putative DNA-binding domain"/>
    <property type="match status" value="1"/>
</dbReference>
<dbReference type="InterPro" id="IPR010432">
    <property type="entry name" value="RDD"/>
</dbReference>
<keyword evidence="6 8" id="KW-0472">Membrane</keyword>
<keyword evidence="4" id="KW-0805">Transcription regulation</keyword>
<dbReference type="GO" id="GO:0003677">
    <property type="term" value="F:DNA binding"/>
    <property type="evidence" value="ECO:0007669"/>
    <property type="project" value="UniProtKB-KW"/>
</dbReference>
<evidence type="ECO:0000313" key="10">
    <source>
        <dbReference type="EMBL" id="SDI54828.1"/>
    </source>
</evidence>
<evidence type="ECO:0000256" key="6">
    <source>
        <dbReference type="ARBA" id="ARBA00023136"/>
    </source>
</evidence>
<accession>A0A1G8LGS7</accession>
<evidence type="ECO:0000256" key="8">
    <source>
        <dbReference type="SAM" id="Phobius"/>
    </source>
</evidence>
<evidence type="ECO:0000259" key="9">
    <source>
        <dbReference type="PROSITE" id="PS50937"/>
    </source>
</evidence>
<dbReference type="EMBL" id="FNDZ01000003">
    <property type="protein sequence ID" value="SDI54828.1"/>
    <property type="molecule type" value="Genomic_DNA"/>
</dbReference>
<evidence type="ECO:0000256" key="1">
    <source>
        <dbReference type="ARBA" id="ARBA00004141"/>
    </source>
</evidence>
<keyword evidence="2 8" id="KW-0812">Transmembrane</keyword>
<reference evidence="10 11" key="1">
    <citation type="submission" date="2016-10" db="EMBL/GenBank/DDBJ databases">
        <authorList>
            <person name="de Groot N.N."/>
        </authorList>
    </citation>
    <scope>NUCLEOTIDE SEQUENCE [LARGE SCALE GENOMIC DNA]</scope>
    <source>
        <strain evidence="10 11">CGMCC 1.5058</strain>
    </source>
</reference>
<dbReference type="Pfam" id="PF13411">
    <property type="entry name" value="MerR_1"/>
    <property type="match status" value="1"/>
</dbReference>
<dbReference type="PANTHER" id="PTHR30204:SF94">
    <property type="entry name" value="HEAVY METAL-DEPENDENT TRANSCRIPTIONAL REGULATOR HI_0293-RELATED"/>
    <property type="match status" value="1"/>
</dbReference>
<dbReference type="InterPro" id="IPR000551">
    <property type="entry name" value="MerR-type_HTH_dom"/>
</dbReference>
<dbReference type="PANTHER" id="PTHR30204">
    <property type="entry name" value="REDOX-CYCLING DRUG-SENSING TRANSCRIPTIONAL ACTIVATOR SOXR"/>
    <property type="match status" value="1"/>
</dbReference>
<dbReference type="AlphaFoldDB" id="A0A1G8LGS7"/>
<keyword evidence="3 8" id="KW-1133">Transmembrane helix</keyword>
<organism evidence="10 11">
    <name type="scientific">Proteiniclasticum ruminis</name>
    <dbReference type="NCBI Taxonomy" id="398199"/>
    <lineage>
        <taxon>Bacteria</taxon>
        <taxon>Bacillati</taxon>
        <taxon>Bacillota</taxon>
        <taxon>Clostridia</taxon>
        <taxon>Eubacteriales</taxon>
        <taxon>Clostridiaceae</taxon>
        <taxon>Proteiniclasticum</taxon>
    </lineage>
</organism>
<keyword evidence="5" id="KW-0238">DNA-binding</keyword>
<evidence type="ECO:0000256" key="5">
    <source>
        <dbReference type="ARBA" id="ARBA00023125"/>
    </source>
</evidence>